<reference evidence="3 4" key="1">
    <citation type="submission" date="2013-03" db="EMBL/GenBank/DDBJ databases">
        <authorList>
            <person name="Fiebig A."/>
            <person name="Goeker M."/>
            <person name="Klenk H.-P.P."/>
        </authorList>
    </citation>
    <scope>NUCLEOTIDE SEQUENCE [LARGE SCALE GENOMIC DNA]</scope>
    <source>
        <strain evidence="3 4">DSM 17492</strain>
    </source>
</reference>
<feature type="signal peptide" evidence="1">
    <location>
        <begin position="1"/>
        <end position="24"/>
    </location>
</feature>
<evidence type="ECO:0000313" key="4">
    <source>
        <dbReference type="Proteomes" id="UP000025047"/>
    </source>
</evidence>
<dbReference type="InterPro" id="IPR028250">
    <property type="entry name" value="DsbDN"/>
</dbReference>
<gene>
    <name evidence="3" type="ORF">Lokhon_02092</name>
</gene>
<keyword evidence="4" id="KW-1185">Reference proteome</keyword>
<feature type="chain" id="PRO_5001493006" description="Thiol:disulfide interchange protein DsbD N-terminal domain-containing protein" evidence="1">
    <location>
        <begin position="25"/>
        <end position="268"/>
    </location>
</feature>
<evidence type="ECO:0000313" key="3">
    <source>
        <dbReference type="EMBL" id="EYD72020.1"/>
    </source>
</evidence>
<dbReference type="Pfam" id="PF11412">
    <property type="entry name" value="DsbD_N"/>
    <property type="match status" value="1"/>
</dbReference>
<dbReference type="Proteomes" id="UP000025047">
    <property type="component" value="Unassembled WGS sequence"/>
</dbReference>
<dbReference type="AlphaFoldDB" id="A0A017HCJ5"/>
<evidence type="ECO:0000259" key="2">
    <source>
        <dbReference type="Pfam" id="PF11412"/>
    </source>
</evidence>
<dbReference type="HOGENOM" id="CLU_047910_1_0_5"/>
<evidence type="ECO:0000256" key="1">
    <source>
        <dbReference type="SAM" id="SignalP"/>
    </source>
</evidence>
<sequence length="268" mass="27790">MMCRSPLAPLALLAVLALPGAAMAGPVDDIVRLDLLPGWRAADGTQMAGFRVTLAPGWKTYWRAPGDAGIPPQVDWTGSDNVAGAAFRWPVPEVFEVGGYETYGYSEQVVLPVAVMPAQHGAPVRVEGRLEIGVCRDVCVPVSLDFAADLPQQDGRDPALALALANRAQTPAEAGVEGARCAVSPTEGGVALTAALPLVDGTQAVVVETGDPALWAAPVTLRREGDKLLASTRISHVAKGPVALDRSALVLTMIGDGEAVEFRGCAPA</sequence>
<dbReference type="eggNOG" id="COG4233">
    <property type="taxonomic scope" value="Bacteria"/>
</dbReference>
<dbReference type="PATRIC" id="fig|1122180.6.peg.2077"/>
<name>A0A017HCJ5_9RHOB</name>
<keyword evidence="1" id="KW-0732">Signal</keyword>
<accession>A0A017HCJ5</accession>
<organism evidence="3 4">
    <name type="scientific">Limimaricola hongkongensis DSM 17492</name>
    <dbReference type="NCBI Taxonomy" id="1122180"/>
    <lineage>
        <taxon>Bacteria</taxon>
        <taxon>Pseudomonadati</taxon>
        <taxon>Pseudomonadota</taxon>
        <taxon>Alphaproteobacteria</taxon>
        <taxon>Rhodobacterales</taxon>
        <taxon>Paracoccaceae</taxon>
        <taxon>Limimaricola</taxon>
    </lineage>
</organism>
<feature type="domain" description="Thiol:disulfide interchange protein DsbD N-terminal" evidence="2">
    <location>
        <begin position="35"/>
        <end position="146"/>
    </location>
</feature>
<dbReference type="STRING" id="1122180.Lokhon_02092"/>
<proteinExistence type="predicted"/>
<dbReference type="EMBL" id="APGJ01000006">
    <property type="protein sequence ID" value="EYD72020.1"/>
    <property type="molecule type" value="Genomic_DNA"/>
</dbReference>
<protein>
    <recommendedName>
        <fullName evidence="2">Thiol:disulfide interchange protein DsbD N-terminal domain-containing protein</fullName>
    </recommendedName>
</protein>
<comment type="caution">
    <text evidence="3">The sequence shown here is derived from an EMBL/GenBank/DDBJ whole genome shotgun (WGS) entry which is preliminary data.</text>
</comment>